<dbReference type="Proteomes" id="UP000635387">
    <property type="component" value="Unassembled WGS sequence"/>
</dbReference>
<protein>
    <submittedName>
        <fullName evidence="1">Uncharacterized protein</fullName>
    </submittedName>
</protein>
<evidence type="ECO:0000313" key="2">
    <source>
        <dbReference type="Proteomes" id="UP000635387"/>
    </source>
</evidence>
<evidence type="ECO:0000313" key="1">
    <source>
        <dbReference type="EMBL" id="GHH30865.1"/>
    </source>
</evidence>
<dbReference type="SUPFAM" id="SSF140453">
    <property type="entry name" value="EsxAB dimer-like"/>
    <property type="match status" value="1"/>
</dbReference>
<dbReference type="InterPro" id="IPR036689">
    <property type="entry name" value="ESAT-6-like_sf"/>
</dbReference>
<comment type="caution">
    <text evidence="1">The sequence shown here is derived from an EMBL/GenBank/DDBJ whole genome shotgun (WGS) entry which is preliminary data.</text>
</comment>
<gene>
    <name evidence="1" type="ORF">GCM10017790_65020</name>
</gene>
<dbReference type="EMBL" id="BNAY01000009">
    <property type="protein sequence ID" value="GHH30865.1"/>
    <property type="molecule type" value="Genomic_DNA"/>
</dbReference>
<accession>A0ABQ3MAH3</accession>
<sequence length="101" mass="10545">MTNPGVDLDLVAGQHHVSSINDVAGQINDGQQRLNGISQAMISMNSGRMNIAANDAYGLLDTNVTKMSTGYTETADNVHYGLQAHSGADADASAGFTSYGR</sequence>
<organism evidence="1 2">
    <name type="scientific">Amycolatopsis oliviviridis</name>
    <dbReference type="NCBI Taxonomy" id="1471590"/>
    <lineage>
        <taxon>Bacteria</taxon>
        <taxon>Bacillati</taxon>
        <taxon>Actinomycetota</taxon>
        <taxon>Actinomycetes</taxon>
        <taxon>Pseudonocardiales</taxon>
        <taxon>Pseudonocardiaceae</taxon>
        <taxon>Amycolatopsis</taxon>
    </lineage>
</organism>
<name>A0ABQ3MAH3_9PSEU</name>
<dbReference type="RefSeq" id="WP_191258236.1">
    <property type="nucleotide sequence ID" value="NZ_BNAY01000009.1"/>
</dbReference>
<proteinExistence type="predicted"/>
<reference evidence="2" key="1">
    <citation type="journal article" date="2019" name="Int. J. Syst. Evol. Microbiol.">
        <title>The Global Catalogue of Microorganisms (GCM) 10K type strain sequencing project: providing services to taxonomists for standard genome sequencing and annotation.</title>
        <authorList>
            <consortium name="The Broad Institute Genomics Platform"/>
            <consortium name="The Broad Institute Genome Sequencing Center for Infectious Disease"/>
            <person name="Wu L."/>
            <person name="Ma J."/>
        </authorList>
    </citation>
    <scope>NUCLEOTIDE SEQUENCE [LARGE SCALE GENOMIC DNA]</scope>
    <source>
        <strain evidence="2">CGMCC 4.7683</strain>
    </source>
</reference>
<keyword evidence="2" id="KW-1185">Reference proteome</keyword>